<dbReference type="EMBL" id="AHJE01000084">
    <property type="protein sequence ID" value="EHP39696.1"/>
    <property type="molecule type" value="Genomic_DNA"/>
</dbReference>
<evidence type="ECO:0000256" key="1">
    <source>
        <dbReference type="ARBA" id="ARBA00006987"/>
    </source>
</evidence>
<protein>
    <recommendedName>
        <fullName evidence="5">Extra-cytoplasmic solute receptor</fullName>
    </recommendedName>
</protein>
<dbReference type="PATRIC" id="fig|1127483.3.peg.5989"/>
<dbReference type="OrthoDB" id="7817633at2"/>
<gene>
    <name evidence="3" type="ORF">OR16_29969</name>
</gene>
<dbReference type="InterPro" id="IPR042100">
    <property type="entry name" value="Bug_dom1"/>
</dbReference>
<dbReference type="RefSeq" id="WP_006161638.1">
    <property type="nucleotide sequence ID" value="NZ_AHJE01000084.1"/>
</dbReference>
<evidence type="ECO:0000256" key="2">
    <source>
        <dbReference type="SAM" id="SignalP"/>
    </source>
</evidence>
<evidence type="ECO:0000313" key="3">
    <source>
        <dbReference type="EMBL" id="EHP39696.1"/>
    </source>
</evidence>
<proteinExistence type="inferred from homology"/>
<evidence type="ECO:0000313" key="4">
    <source>
        <dbReference type="Proteomes" id="UP000005808"/>
    </source>
</evidence>
<feature type="signal peptide" evidence="2">
    <location>
        <begin position="1"/>
        <end position="23"/>
    </location>
</feature>
<sequence>MLRKWITLLAAASLTALALPASADGPGPWPQRPVRVVVPYAPGGASDVLARLLGSKLQKVWKQPVVVENRTGAGGNIGTRRLTRAARRPMWM</sequence>
<reference evidence="3 4" key="1">
    <citation type="journal article" date="2012" name="J. Bacteriol.">
        <title>De Novo Genome Project of Cupriavidus basilensis OR16.</title>
        <authorList>
            <person name="Cserhati M."/>
            <person name="Kriszt B."/>
            <person name="Szoboszlay S."/>
            <person name="Toth A."/>
            <person name="Szabo I."/>
            <person name="Tancsics A."/>
            <person name="Nagy I."/>
            <person name="Horvath B."/>
            <person name="Nagy I."/>
            <person name="Kukolya J."/>
        </authorList>
    </citation>
    <scope>NUCLEOTIDE SEQUENCE [LARGE SCALE GENOMIC DNA]</scope>
    <source>
        <strain evidence="3 4">OR16</strain>
    </source>
</reference>
<dbReference type="InterPro" id="IPR005064">
    <property type="entry name" value="BUG"/>
</dbReference>
<comment type="similarity">
    <text evidence="1">Belongs to the UPF0065 (bug) family.</text>
</comment>
<feature type="chain" id="PRO_5003555319" description="Extra-cytoplasmic solute receptor" evidence="2">
    <location>
        <begin position="24"/>
        <end position="92"/>
    </location>
</feature>
<comment type="caution">
    <text evidence="3">The sequence shown here is derived from an EMBL/GenBank/DDBJ whole genome shotgun (WGS) entry which is preliminary data.</text>
</comment>
<accession>H1SCP1</accession>
<dbReference type="Proteomes" id="UP000005808">
    <property type="component" value="Unassembled WGS sequence"/>
</dbReference>
<dbReference type="PANTHER" id="PTHR42928">
    <property type="entry name" value="TRICARBOXYLATE-BINDING PROTEIN"/>
    <property type="match status" value="1"/>
</dbReference>
<dbReference type="AlphaFoldDB" id="H1SCP1"/>
<organism evidence="3 4">
    <name type="scientific">Cupriavidus basilensis OR16</name>
    <dbReference type="NCBI Taxonomy" id="1127483"/>
    <lineage>
        <taxon>Bacteria</taxon>
        <taxon>Pseudomonadati</taxon>
        <taxon>Pseudomonadota</taxon>
        <taxon>Betaproteobacteria</taxon>
        <taxon>Burkholderiales</taxon>
        <taxon>Burkholderiaceae</taxon>
        <taxon>Cupriavidus</taxon>
    </lineage>
</organism>
<keyword evidence="2" id="KW-0732">Signal</keyword>
<evidence type="ECO:0008006" key="5">
    <source>
        <dbReference type="Google" id="ProtNLM"/>
    </source>
</evidence>
<dbReference type="Gene3D" id="3.40.190.150">
    <property type="entry name" value="Bordetella uptake gene, domain 1"/>
    <property type="match status" value="1"/>
</dbReference>
<dbReference type="PANTHER" id="PTHR42928:SF5">
    <property type="entry name" value="BLR1237 PROTEIN"/>
    <property type="match status" value="1"/>
</dbReference>
<name>H1SCP1_9BURK</name>